<sequence length="77" mass="9025">MILWFETSYRKTRLESARQLLQSVAWARTFCAWRPTELATAPVPQLWIRFNKLTILGCVRNLFHGDSSQCEKLVINL</sequence>
<name>T1J775_STRMM</name>
<keyword evidence="2" id="KW-1185">Reference proteome</keyword>
<proteinExistence type="predicted"/>
<dbReference type="Proteomes" id="UP000014500">
    <property type="component" value="Unassembled WGS sequence"/>
</dbReference>
<organism evidence="1 2">
    <name type="scientific">Strigamia maritima</name>
    <name type="common">European centipede</name>
    <name type="synonym">Geophilus maritimus</name>
    <dbReference type="NCBI Taxonomy" id="126957"/>
    <lineage>
        <taxon>Eukaryota</taxon>
        <taxon>Metazoa</taxon>
        <taxon>Ecdysozoa</taxon>
        <taxon>Arthropoda</taxon>
        <taxon>Myriapoda</taxon>
        <taxon>Chilopoda</taxon>
        <taxon>Pleurostigmophora</taxon>
        <taxon>Geophilomorpha</taxon>
        <taxon>Linotaeniidae</taxon>
        <taxon>Strigamia</taxon>
    </lineage>
</organism>
<reference evidence="1" key="2">
    <citation type="submission" date="2015-02" db="UniProtKB">
        <authorList>
            <consortium name="EnsemblMetazoa"/>
        </authorList>
    </citation>
    <scope>IDENTIFICATION</scope>
</reference>
<reference evidence="2" key="1">
    <citation type="submission" date="2011-05" db="EMBL/GenBank/DDBJ databases">
        <authorList>
            <person name="Richards S.R."/>
            <person name="Qu J."/>
            <person name="Jiang H."/>
            <person name="Jhangiani S.N."/>
            <person name="Agravi P."/>
            <person name="Goodspeed R."/>
            <person name="Gross S."/>
            <person name="Mandapat C."/>
            <person name="Jackson L."/>
            <person name="Mathew T."/>
            <person name="Pu L."/>
            <person name="Thornton R."/>
            <person name="Saada N."/>
            <person name="Wilczek-Boney K.B."/>
            <person name="Lee S."/>
            <person name="Kovar C."/>
            <person name="Wu Y."/>
            <person name="Scherer S.E."/>
            <person name="Worley K.C."/>
            <person name="Muzny D.M."/>
            <person name="Gibbs R."/>
        </authorList>
    </citation>
    <scope>NUCLEOTIDE SEQUENCE</scope>
    <source>
        <strain evidence="2">Brora</strain>
    </source>
</reference>
<dbReference type="EMBL" id="JH431915">
    <property type="status" value="NOT_ANNOTATED_CDS"/>
    <property type="molecule type" value="Genomic_DNA"/>
</dbReference>
<dbReference type="HOGENOM" id="CLU_2641279_0_0_1"/>
<evidence type="ECO:0000313" key="1">
    <source>
        <dbReference type="EnsemblMetazoa" id="SMAR009509-PA"/>
    </source>
</evidence>
<accession>T1J775</accession>
<dbReference type="AlphaFoldDB" id="T1J775"/>
<protein>
    <submittedName>
        <fullName evidence="1">Uncharacterized protein</fullName>
    </submittedName>
</protein>
<evidence type="ECO:0000313" key="2">
    <source>
        <dbReference type="Proteomes" id="UP000014500"/>
    </source>
</evidence>
<dbReference type="EnsemblMetazoa" id="SMAR009509-RA">
    <property type="protein sequence ID" value="SMAR009509-PA"/>
    <property type="gene ID" value="SMAR009509"/>
</dbReference>